<accession>A0ABQ9V3L8</accession>
<dbReference type="SUPFAM" id="SSF55486">
    <property type="entry name" value="Metalloproteases ('zincins'), catalytic domain"/>
    <property type="match status" value="1"/>
</dbReference>
<evidence type="ECO:0000313" key="3">
    <source>
        <dbReference type="Proteomes" id="UP001266305"/>
    </source>
</evidence>
<reference evidence="2 3" key="1">
    <citation type="submission" date="2023-05" db="EMBL/GenBank/DDBJ databases">
        <title>B98-5 Cell Line De Novo Hybrid Assembly: An Optical Mapping Approach.</title>
        <authorList>
            <person name="Kananen K."/>
            <person name="Auerbach J.A."/>
            <person name="Kautto E."/>
            <person name="Blachly J.S."/>
        </authorList>
    </citation>
    <scope>NUCLEOTIDE SEQUENCE [LARGE SCALE GENOMIC DNA]</scope>
    <source>
        <strain evidence="2">B95-8</strain>
        <tissue evidence="2">Cell line</tissue>
    </source>
</reference>
<name>A0ABQ9V3L8_SAGOE</name>
<dbReference type="EMBL" id="JASSZA010000008">
    <property type="protein sequence ID" value="KAK2103968.1"/>
    <property type="molecule type" value="Genomic_DNA"/>
</dbReference>
<dbReference type="Proteomes" id="UP001266305">
    <property type="component" value="Unassembled WGS sequence"/>
</dbReference>
<comment type="caution">
    <text evidence="2">The sequence shown here is derived from an EMBL/GenBank/DDBJ whole genome shotgun (WGS) entry which is preliminary data.</text>
</comment>
<feature type="compositionally biased region" description="Basic and acidic residues" evidence="1">
    <location>
        <begin position="14"/>
        <end position="25"/>
    </location>
</feature>
<proteinExistence type="predicted"/>
<protein>
    <submittedName>
        <fullName evidence="2">Uncharacterized protein</fullName>
    </submittedName>
</protein>
<evidence type="ECO:0000256" key="1">
    <source>
        <dbReference type="SAM" id="MobiDB-lite"/>
    </source>
</evidence>
<keyword evidence="3" id="KW-1185">Reference proteome</keyword>
<gene>
    <name evidence="2" type="ORF">P7K49_017824</name>
</gene>
<feature type="region of interest" description="Disordered" evidence="1">
    <location>
        <begin position="1"/>
        <end position="45"/>
    </location>
</feature>
<dbReference type="Gene3D" id="3.10.170.20">
    <property type="match status" value="1"/>
</dbReference>
<sequence>MQRDGKERKARNKYTTEEGEGRQDPEQAGDPELGSGDLQPAMTISRPPASELLNVLLNNPSVIAYAACCQLDSEDRPIAGTIVYCAQHLTSPSLSHSDIVMVTAA</sequence>
<evidence type="ECO:0000313" key="2">
    <source>
        <dbReference type="EMBL" id="KAK2103968.1"/>
    </source>
</evidence>
<organism evidence="2 3">
    <name type="scientific">Saguinus oedipus</name>
    <name type="common">Cotton-top tamarin</name>
    <name type="synonym">Oedipomidas oedipus</name>
    <dbReference type="NCBI Taxonomy" id="9490"/>
    <lineage>
        <taxon>Eukaryota</taxon>
        <taxon>Metazoa</taxon>
        <taxon>Chordata</taxon>
        <taxon>Craniata</taxon>
        <taxon>Vertebrata</taxon>
        <taxon>Euteleostomi</taxon>
        <taxon>Mammalia</taxon>
        <taxon>Eutheria</taxon>
        <taxon>Euarchontoglires</taxon>
        <taxon>Primates</taxon>
        <taxon>Haplorrhini</taxon>
        <taxon>Platyrrhini</taxon>
        <taxon>Cebidae</taxon>
        <taxon>Callitrichinae</taxon>
        <taxon>Saguinus</taxon>
    </lineage>
</organism>